<gene>
    <name evidence="1" type="ORF">A2735_00645</name>
</gene>
<dbReference type="GO" id="GO:0016020">
    <property type="term" value="C:membrane"/>
    <property type="evidence" value="ECO:0007669"/>
    <property type="project" value="InterPro"/>
</dbReference>
<dbReference type="AlphaFoldDB" id="A0A1F8EBM9"/>
<dbReference type="GO" id="GO:0047355">
    <property type="term" value="F:CDP-glycerol glycerophosphotransferase activity"/>
    <property type="evidence" value="ECO:0007669"/>
    <property type="project" value="InterPro"/>
</dbReference>
<protein>
    <submittedName>
        <fullName evidence="1">Uncharacterized protein</fullName>
    </submittedName>
</protein>
<accession>A0A1F8EBM9</accession>
<evidence type="ECO:0000313" key="1">
    <source>
        <dbReference type="EMBL" id="OGM98202.1"/>
    </source>
</evidence>
<dbReference type="STRING" id="1802660.A2735_00645"/>
<comment type="caution">
    <text evidence="1">The sequence shown here is derived from an EMBL/GenBank/DDBJ whole genome shotgun (WGS) entry which is preliminary data.</text>
</comment>
<dbReference type="SUPFAM" id="SSF53756">
    <property type="entry name" value="UDP-Glycosyltransferase/glycogen phosphorylase"/>
    <property type="match status" value="1"/>
</dbReference>
<name>A0A1F8EBM9_9BACT</name>
<dbReference type="Pfam" id="PF04464">
    <property type="entry name" value="Glyphos_transf"/>
    <property type="match status" value="1"/>
</dbReference>
<evidence type="ECO:0000313" key="2">
    <source>
        <dbReference type="Proteomes" id="UP000178520"/>
    </source>
</evidence>
<sequence>MDRPTIFLSNFHPFVTKNTLNSGVLDALASQSKVIILVSKEKEEYFKQIYEKENIIVEGINLDPYIKSGKNKIFIRLSELLLDTNVTRFHQMEACVKDGNWFKYYFFRAFTRTLSHFLLFKKLVHVLDFKIDNPKPFQNIFEHYKPLAVFATDAFGDHDVFLLKNSKSAGIKTIAMVRSWDNTTCRGYLRFVPDKLIVHNEVMKAEMVKYHDIDIDTINLSGVPQFEKYIGLKASPRDEFFNRIGANPNKRMILFTPAGQFFIDSDWQICQILKELYLEEKIPQDVQFVVRLHPFLPVDLLSFEPDENFIIDVPGPAKFNKLEKDKKEGELDTFFFQHIYDSIYHASLVINTISSIIIDTAIFDKPLITINFDGWLKDPPLLRSILKRWRFEENQINWMSIGSTRLAGSKEELAKWINEYLEHPEIDHDKREIFKQKYCWKYDGKSAERIASIVLSN</sequence>
<organism evidence="1 2">
    <name type="scientific">Candidatus Yanofskybacteria bacterium RIFCSPHIGHO2_01_FULL_41_21</name>
    <dbReference type="NCBI Taxonomy" id="1802660"/>
    <lineage>
        <taxon>Bacteria</taxon>
        <taxon>Candidatus Yanofskyibacteriota</taxon>
    </lineage>
</organism>
<dbReference type="EMBL" id="MGJA01000003">
    <property type="protein sequence ID" value="OGM98202.1"/>
    <property type="molecule type" value="Genomic_DNA"/>
</dbReference>
<dbReference type="InterPro" id="IPR007554">
    <property type="entry name" value="Glycerophosphate_synth"/>
</dbReference>
<reference evidence="1 2" key="1">
    <citation type="journal article" date="2016" name="Nat. Commun.">
        <title>Thousands of microbial genomes shed light on interconnected biogeochemical processes in an aquifer system.</title>
        <authorList>
            <person name="Anantharaman K."/>
            <person name="Brown C.T."/>
            <person name="Hug L.A."/>
            <person name="Sharon I."/>
            <person name="Castelle C.J."/>
            <person name="Probst A.J."/>
            <person name="Thomas B.C."/>
            <person name="Singh A."/>
            <person name="Wilkins M.J."/>
            <person name="Karaoz U."/>
            <person name="Brodie E.L."/>
            <person name="Williams K.H."/>
            <person name="Hubbard S.S."/>
            <person name="Banfield J.F."/>
        </authorList>
    </citation>
    <scope>NUCLEOTIDE SEQUENCE [LARGE SCALE GENOMIC DNA]</scope>
</reference>
<dbReference type="Gene3D" id="3.40.50.12580">
    <property type="match status" value="1"/>
</dbReference>
<dbReference type="InterPro" id="IPR043148">
    <property type="entry name" value="TagF_C"/>
</dbReference>
<dbReference type="Proteomes" id="UP000178520">
    <property type="component" value="Unassembled WGS sequence"/>
</dbReference>
<proteinExistence type="predicted"/>